<feature type="transmembrane region" description="Helical" evidence="12">
    <location>
        <begin position="3066"/>
        <end position="3090"/>
    </location>
</feature>
<feature type="transmembrane region" description="Helical" evidence="12">
    <location>
        <begin position="1730"/>
        <end position="1747"/>
    </location>
</feature>
<feature type="transmembrane region" description="Helical" evidence="12">
    <location>
        <begin position="153"/>
        <end position="172"/>
    </location>
</feature>
<evidence type="ECO:0000256" key="6">
    <source>
        <dbReference type="ARBA" id="ARBA00022989"/>
    </source>
</evidence>
<keyword evidence="15" id="KW-1185">Reference proteome</keyword>
<accession>A0A3R7ZDC0</accession>
<dbReference type="FunFam" id="1.20.120.350:FF:000009">
    <property type="entry name" value="Voltage-dependent T-type calcium channel subunit alpha"/>
    <property type="match status" value="3"/>
</dbReference>
<feature type="compositionally biased region" description="Basic and acidic residues" evidence="11">
    <location>
        <begin position="389"/>
        <end position="399"/>
    </location>
</feature>
<dbReference type="InterPro" id="IPR043203">
    <property type="entry name" value="VGCC_Ca_Na"/>
</dbReference>
<evidence type="ECO:0000256" key="3">
    <source>
        <dbReference type="ARBA" id="ARBA00022692"/>
    </source>
</evidence>
<evidence type="ECO:0000256" key="12">
    <source>
        <dbReference type="SAM" id="Phobius"/>
    </source>
</evidence>
<dbReference type="SMART" id="SM00054">
    <property type="entry name" value="EFh"/>
    <property type="match status" value="3"/>
</dbReference>
<feature type="transmembrane region" description="Helical" evidence="12">
    <location>
        <begin position="3881"/>
        <end position="3900"/>
    </location>
</feature>
<dbReference type="VEuPathDB" id="FungiDB:H257_13693"/>
<sequence length="4631" mass="518671">TQGTASPVVAGIYFTALLYIGMCFLLQLNMAVLFTEFERAKNKQAFLLENERECLSKVLATIPLSKRRHPLKIHSTQLLQRVSIVAAQQGDIMIQSSLGRRWLDFRKRMYRLVTSWAFVNFGLVVTVANILVLAMDYHDIDLTTQNNFETVNFIFMLYFGVESIMKIVGLGFRRFWTDKFNRFDLLTFVMGVIEAATNPPACIDGTPGGNGFFTAFRAARAFKLARKWKSLNQLLSAIVSSMGEILNFLLFLLLFMLIFSLVGMELFATRYQFDPDNFAMAFNNTNPQTRLHRSNFDSIVWAAFTVFQFLTYDNYPAVMYDGWIAVGASSPVFASIVIITGVFIVMNMFSAILVQSVMDGNEDSNAESHQVDITSDSGNNPHDPTSNKAVDERSADRRSPPSQLRSRSIRAARRAMRMLLRLNEKNANPEDPTIIGTPTKDDVIHGQTNQGKSLMLFAHINPIRRLCVSILNRPEYTYVMSSIIFVSCVGTALDSPLQDPTKGLGLVLDTSNLVFAVLFSTEMALNVIARGFIQGPDAFVKDSWRLLDGFIVFVSVLPFCLGNTKSGALSGLRSLRAFRALRPLRVINKLPSLKIVVNTLFRCIPDMGRALMFAFFMLFLFGLMSLALFKGALHTCSVSPYNYGLGTGTPVNPPWFPTDYTGDFNIVNVTVLGELDVMTFPRPWTDLTEPQREVLRPVWNQPGCGPFADDFTPTSRDICLCFAKQNGTSWKPQTPQSFDNILAAIGGLYELTTMEGWTNVALACVDAVGENMQPIANYNPIIMVYWWLYMIICAFFITNLFIGVLCDSFTRETYGAIVTDEQIQWIKLQNKVLALAPQRVHPCPKTYPRKGCYKVATYMYFEHFITVVILVNTGCMATQYFGASVTTTETLNSLNLAFSVIFTVEAAVKFGGYGLAYFEDGWNRFDFLIVVFTILSLILQSMDINVGSAATVVRVFRVGRALRLIKKARIMKNLFDTLIVSLPAVVNVVSLLSLLYYIFAAVAVQLFAKTAFDGNMINENQSFQNFWTAFQTLIGFSTGENWDNFTWEMYNQVPATNPTCEDRSYNASMCGFNDTYGCVPLDGCGSWLIVPFMYVFYLIMGYIGINLFSGIVVDAIGDSSSDCPVNVNTLAEFSDRWAEFDPSGTGIITADELTDFLYTVYPPFGFKGGNREKHAEITQVMERLGANKQFDEMWFRNHGKRHQANLLQLNKSHVKEYTASIVIHRFLARLRLNRARNLSKRNLRRAAFSPPIEEENDGPEILVPVRGRPTLILPQSGSALPSLERPVLHKACGLTVSTQTDFSTALLPTAHGGLPITTDQALSSPTEADVRLASTGLFTMVNELTLPIPANFSPQTSLPGRATGWFDRFIVFCVIFNTVILGLTDYTDAWADGPNNTIWINWFIDSCNGVSFYIFLAEATFKIIAMGFCFGQRAYLSEGWNRLDFVIVSSGYAANLNSQGFLTNSLLASLPALGNVFVLLMFCMLVFGILGMEIYRGAYHFRCRVTPYPVVLPPNGTFNYPPNASYISLVQQSPDQFQCLFPNGTQISKLNDVWDEPLDCFWPVDASEVIPMVCNQELDTGRQCQGNTVCGSNFDERGNPRFKYLLQPPWNGNINDDALFNSNLNYGLASFDNLGRAWLILLQTITASGWMVLTQTTQNTASPVVAGIYFTALMYIGMCFLLQLNMAVLFTEFEKAKDLQAKKLREDIAIGRQFLHLRAEILKIVVSREFINFGLVVTVSNILVLSLDFHGIDVATKNNYETANFMFMLYFGVESLLKIVGLGLRRFWADKFNRFDLLTFFLGVVEAAISPPSFMDGTPGGSGIFTAFRAARAFKLARMWESLNQLLTAIFNSLSEILNFLLFLLLFMLIFSLLGMELFATHYQFDPNNYHMPFNNTNPQTRLHRSNFDSIVWAAFTVFQILSYDNFPAVMYDGWISVGAWAPIYVSLVIILGVFVVMNMFSAILVQAVMKGNTNDDDNDDDIDSMILDSKHMDGGMRTKSTRILRRVMDQLARLQFPPPPTSLANDDDAPKRPVYLGRSLFLFAETNPLRRLCTALLQRREYTWAMSVIIFISCVDTALDSPLLDPNSSLGTLLDQVNLLFAVLFSVEMAINVVSRGLFIGRDAFVKDWWRVLDGFIVTVSILPYCFGNLNKDALTGLRSLRAFRALRPLRVINNIPSLKVVVNTLFRCIPDVGRALLFFFFMLFLFGLMSLALFKGALNTCSVSPYNYGLGTGTPVNPPWFPTDYTGDFNIVNVTVLEELDVMTFPRPWTKLTDPQKDAIRPVWNQPGCGPFADDDTPTSRDICLCFARQNGTSWNPQTPQRFDNIFYAITGLFELTTMEGWTSVALACIDAVGENMQPIANFNPAFMIYWWIFIIICAFFITGLFIGVLCDSFARETYGSLVTDEQIQWIKLQNKVLAMSPQHVFPCPTHPVRRAAFVVCTYGYFEHFITFVILLNTACMAVQVFGQSVATETALNALNSICSVIFIFEAAAKLASYAIGYFEDGWNRFDIVIVLLTIVSLILQAFSIDVGSAASVIRVFRVGRALRLIKKAKIMKNLFDTLIVSLPAVVNVVSLLSLLYYIFAAVAVQLFAKTGFDGNMINENQSFQNFWTAFQTLIGFSTGENWDNFTWEVYNQVPATNPTCEDRSYNASMCGFNDTYGCVPLDGCGSGMILPFMYFFFLVMGYIGINLFSGIVVDAIGDASNDSRVNVNTLAEFSDRWAQFDPSGSGLITADELTDFLYTVYPPFGFKGVPGFTRRKGDRAKHAEITRIMEQLGINKHFDEMWFRSHGKKHQNTLIHRQQVTAREYSATLVIQRFFEKVKLERQRRRNLARIHTYGTDITEQTLNVGRAVVARDMDVESVEANERLDEAAASAMGVALDAAGGEEGTAVVAPDIQVEGETAQLQYQGGSDVLDKSNTKEREANNLRISLGCLTTKNPIRRICIRIVSWKWFDRFIVFCVIFNTIILGLTDYTDAWVDGPNSTIWINWFIDKCNYVSFYIFLAEATFKVIAMGFCFGERAYFSEGWNRLDFVIVVSGYVLAKQFGGIGVVVFTLLTNSLLASLPALANVFVLLMFCTLVFAILGMEMYRGAFHYRCRVTPYPVKLPPNGTLNYPPDAAYIALVQSAPHLYQCMMTGSIPITQNMSMWPEPQDCFWPTDPGETTPKLCNPNSVVGRQCQPDFVCGSNYDIEGSPRFTYMELAPWNQSSGDDALFNSNLNYGFTSFDNLGRSAIIILQTLTASGWMVLTQTTQTTGSPVVGGIFFTVLMYVGMCFLLQLNMAVLFSEFEKAKELQAKLLLKELQRKSVILASLPPDAGSAKHRPAKLPDRTTTNSLTSTQPGDVAVQSSLRRRFATLRARMHVVVTSKKFINFGLLVTVANIIILALDHHDIDLDSKAVYEKMNFTFMLYFGMESIMKMLGLGFRHFWTDKFNRFDVLTFVLGVVEVIVHPPAFIDGTPGGGGFFTAFRAARAFKLARMWKSLNQLLTAILASFGEILNFLLFLVLFLLIFSLIGMELFATKYQFDPNNFSMPYNNTNPQTRLHRSNFDSIQWAFFTVFQILTYDNFPSVMYDGWIAVGTITPLYFALVIILGVLIVMNMFSAILVQSVMVDKDEDIDDDIALDRDATALALEVANYADGSPDNVAADGTTLNAILSSRKRSGNSPDRRGSVTPQRLRMTKRTMQQLMRMINSTTPPPQPPVSTYGAPEDGAAVQVNGGKSLYLFAPSNPIRRLSRFILKRREYTWVMSSIIFVSCVGTALDSPLQDTSTGIGLVLDSSNLVFAVIFSTEMALNVIARGLVQGPDAFVKDSWRLLDGFIVFVSVLPYCLGDSKSDALSGLRSLRAFRALRPLRVINKLPSLKLVVNTLFRCMPDMGRALLFAFFMLFLFGLMSLSLFKGALHTCSVSPYNYGLGTGTPINPPWFPTDYTGDFNIVNVTVLEELDVMTFPRPWTDLTEPQREALRPVWNQPGCGPFADDFTPTSRDICLCFADQNGTSWNRQTPQSFDNIIRAVGGLYELTTMEGWTSVAIACIDAVGENMQPIANHNPAMMFYWWLYIIICAFFITNLFIGVLCDSFQRESYGSMVTDEQVRWIKLQKKVLAMSPLRSFPRPKNVVRAVCHRIATFNYFEHFITLVILVNTGCMAVQGFGQSKATELTFNTLNTVFSVIFTLEATVKLTSFGRVYFEDGWNRFDFVIVVFTLLSMMLQAVNINVGSTATVIRVFRVGRALRLIKKAKIMKNLFDTLIVSLPAVGNVVSLLMLLYYIFAAVAVQLFAKTGFDGNMINEDQNFESFWVAFQTLIGFSTGENWDNFAWEVFNQVPATNPTCEDRSYNASMCGFNDVPGCVPLDGCGSMLILPFMYFFFLIMGYVGINLFSGIVVDAIGDSSSDCPVNVNTLAEFSDRWAQFDPSGSGLITADELTDFLYTVYPPFGFKGVPGIVRIGCVDAIVGELDIPIYDKKFVHFKDVPRALVQRVLAEGDKTKYAEITDVMEKLGINRQFDEMWFRNHGKKHQNTLTKRQKAHVKEYSASVVIQRFLERVRLEKVRQDTGSTRNLKINQESVGGSKERIQLQPPQCLHGESREIMHVESVGAGEATGGEPNIPAIVETYMAPAASIDDLQDVVDGVA</sequence>
<dbReference type="Pfam" id="PF00520">
    <property type="entry name" value="Ion_trans"/>
    <property type="match status" value="12"/>
</dbReference>
<feature type="transmembrane region" description="Helical" evidence="12">
    <location>
        <begin position="3034"/>
        <end position="3060"/>
    </location>
</feature>
<evidence type="ECO:0000259" key="13">
    <source>
        <dbReference type="PROSITE" id="PS50222"/>
    </source>
</evidence>
<evidence type="ECO:0000313" key="15">
    <source>
        <dbReference type="Proteomes" id="UP000284702"/>
    </source>
</evidence>
<feature type="transmembrane region" description="Helical" evidence="12">
    <location>
        <begin position="4245"/>
        <end position="4270"/>
    </location>
</feature>
<feature type="transmembrane region" description="Helical" evidence="12">
    <location>
        <begin position="784"/>
        <end position="805"/>
    </location>
</feature>
<feature type="transmembrane region" description="Helical" evidence="12">
    <location>
        <begin position="3410"/>
        <end position="3431"/>
    </location>
</feature>
<feature type="transmembrane region" description="Helical" evidence="12">
    <location>
        <begin position="2197"/>
        <end position="2216"/>
    </location>
</feature>
<organism evidence="14 15">
    <name type="scientific">Aphanomyces astaci</name>
    <name type="common">Crayfish plague agent</name>
    <dbReference type="NCBI Taxonomy" id="112090"/>
    <lineage>
        <taxon>Eukaryota</taxon>
        <taxon>Sar</taxon>
        <taxon>Stramenopiles</taxon>
        <taxon>Oomycota</taxon>
        <taxon>Saprolegniomycetes</taxon>
        <taxon>Saprolegniales</taxon>
        <taxon>Verrucalvaceae</taxon>
        <taxon>Aphanomyces</taxon>
    </lineage>
</organism>
<feature type="transmembrane region" description="Helical" evidence="12">
    <location>
        <begin position="2133"/>
        <end position="2151"/>
    </location>
</feature>
<feature type="transmembrane region" description="Helical" evidence="12">
    <location>
        <begin position="2514"/>
        <end position="2540"/>
    </location>
</feature>
<evidence type="ECO:0000256" key="9">
    <source>
        <dbReference type="ARBA" id="ARBA00023180"/>
    </source>
</evidence>
<dbReference type="Gene3D" id="1.10.238.10">
    <property type="entry name" value="EF-hand"/>
    <property type="match status" value="3"/>
</dbReference>
<feature type="transmembrane region" description="Helical" evidence="12">
    <location>
        <begin position="1944"/>
        <end position="1966"/>
    </location>
</feature>
<dbReference type="PANTHER" id="PTHR10037:SF62">
    <property type="entry name" value="SODIUM CHANNEL PROTEIN 60E"/>
    <property type="match status" value="1"/>
</dbReference>
<keyword evidence="7" id="KW-0406">Ion transport</keyword>
<dbReference type="SUPFAM" id="SSF81324">
    <property type="entry name" value="Voltage-gated potassium channels"/>
    <property type="match status" value="11"/>
</dbReference>
<feature type="transmembrane region" description="Helical" evidence="12">
    <location>
        <begin position="1094"/>
        <end position="1113"/>
    </location>
</feature>
<keyword evidence="6 12" id="KW-1133">Transmembrane helix</keyword>
<evidence type="ECO:0000256" key="10">
    <source>
        <dbReference type="ARBA" id="ARBA00023303"/>
    </source>
</evidence>
<feature type="domain" description="EF-hand" evidence="13">
    <location>
        <begin position="4399"/>
        <end position="4434"/>
    </location>
</feature>
<evidence type="ECO:0000256" key="4">
    <source>
        <dbReference type="ARBA" id="ARBA00022737"/>
    </source>
</evidence>
<feature type="transmembrane region" description="Helical" evidence="12">
    <location>
        <begin position="2561"/>
        <end position="2586"/>
    </location>
</feature>
<keyword evidence="10" id="KW-0407">Ion channel</keyword>
<feature type="non-terminal residue" evidence="14">
    <location>
        <position position="1"/>
    </location>
</feature>
<evidence type="ECO:0000256" key="2">
    <source>
        <dbReference type="ARBA" id="ARBA00022448"/>
    </source>
</evidence>
<feature type="transmembrane region" description="Helical" evidence="12">
    <location>
        <begin position="1665"/>
        <end position="1690"/>
    </location>
</feature>
<feature type="transmembrane region" description="Helical" evidence="12">
    <location>
        <begin position="332"/>
        <end position="354"/>
    </location>
</feature>
<dbReference type="Gene3D" id="1.20.120.350">
    <property type="entry name" value="Voltage-gated potassium channels. Chain C"/>
    <property type="match status" value="9"/>
</dbReference>
<dbReference type="InterPro" id="IPR002048">
    <property type="entry name" value="EF_hand_dom"/>
</dbReference>
<feature type="transmembrane region" description="Helical" evidence="12">
    <location>
        <begin position="513"/>
        <end position="533"/>
    </location>
</feature>
<feature type="region of interest" description="Disordered" evidence="11">
    <location>
        <begin position="363"/>
        <end position="408"/>
    </location>
</feature>
<feature type="compositionally biased region" description="Polar residues" evidence="11">
    <location>
        <begin position="367"/>
        <end position="388"/>
    </location>
</feature>
<feature type="transmembrane region" description="Helical" evidence="12">
    <location>
        <begin position="3001"/>
        <end position="3022"/>
    </location>
</feature>
<dbReference type="InterPro" id="IPR018247">
    <property type="entry name" value="EF_Hand_1_Ca_BS"/>
</dbReference>
<dbReference type="PANTHER" id="PTHR10037">
    <property type="entry name" value="VOLTAGE-GATED CATION CHANNEL CALCIUM AND SODIUM"/>
    <property type="match status" value="1"/>
</dbReference>
<protein>
    <recommendedName>
        <fullName evidence="13">EF-hand domain-containing protein</fullName>
    </recommendedName>
</protein>
<dbReference type="InterPro" id="IPR027359">
    <property type="entry name" value="Volt_channel_dom_sf"/>
</dbReference>
<evidence type="ECO:0000256" key="7">
    <source>
        <dbReference type="ARBA" id="ARBA00023065"/>
    </source>
</evidence>
<comment type="caution">
    <text evidence="14">The sequence shown here is derived from an EMBL/GenBank/DDBJ whole genome shotgun (WGS) entry which is preliminary data.</text>
</comment>
<feature type="transmembrane region" description="Helical" evidence="12">
    <location>
        <begin position="3263"/>
        <end position="3288"/>
    </location>
</feature>
<feature type="transmembrane region" description="Helical" evidence="12">
    <location>
        <begin position="2956"/>
        <end position="2975"/>
    </location>
</feature>
<feature type="transmembrane region" description="Helical" evidence="12">
    <location>
        <begin position="2063"/>
        <end position="2080"/>
    </location>
</feature>
<feature type="transmembrane region" description="Helical" evidence="12">
    <location>
        <begin position="4055"/>
        <end position="4077"/>
    </location>
</feature>
<gene>
    <name evidence="14" type="ORF">B5M09_001723</name>
</gene>
<dbReference type="GO" id="GO:0005248">
    <property type="term" value="F:voltage-gated sodium channel activity"/>
    <property type="evidence" value="ECO:0007669"/>
    <property type="project" value="TreeGrafter"/>
</dbReference>
<feature type="transmembrane region" description="Helical" evidence="12">
    <location>
        <begin position="3587"/>
        <end position="3609"/>
    </location>
</feature>
<feature type="transmembrane region" description="Helical" evidence="12">
    <location>
        <begin position="1767"/>
        <end position="1785"/>
    </location>
</feature>
<feature type="transmembrane region" description="Helical" evidence="12">
    <location>
        <begin position="4135"/>
        <end position="4153"/>
    </location>
</feature>
<feature type="transmembrane region" description="Helical" evidence="12">
    <location>
        <begin position="927"/>
        <end position="953"/>
    </location>
</feature>
<keyword evidence="9" id="KW-0325">Glycoprotein</keyword>
<dbReference type="Proteomes" id="UP000284702">
    <property type="component" value="Unassembled WGS sequence"/>
</dbReference>
<feature type="transmembrane region" description="Helical" evidence="12">
    <location>
        <begin position="12"/>
        <end position="34"/>
    </location>
</feature>
<feature type="transmembrane region" description="Helical" evidence="12">
    <location>
        <begin position="2447"/>
        <end position="2468"/>
    </location>
</feature>
<feature type="region of interest" description="Disordered" evidence="11">
    <location>
        <begin position="3317"/>
        <end position="3341"/>
    </location>
</feature>
<evidence type="ECO:0000256" key="8">
    <source>
        <dbReference type="ARBA" id="ARBA00023136"/>
    </source>
</evidence>
<keyword evidence="3 12" id="KW-0812">Transmembrane</keyword>
<keyword evidence="2" id="KW-0813">Transport</keyword>
<reference evidence="14" key="1">
    <citation type="submission" date="2018-07" db="EMBL/GenBank/DDBJ databases">
        <title>Annotation of Aphanomyces astaci genome assembly.</title>
        <authorList>
            <person name="Studholme D.J."/>
        </authorList>
    </citation>
    <scope>NUCLEOTIDE SEQUENCE [LARGE SCALE GENOMIC DNA]</scope>
    <source>
        <strain evidence="14">Pc</strain>
    </source>
</reference>
<evidence type="ECO:0000256" key="1">
    <source>
        <dbReference type="ARBA" id="ARBA00004141"/>
    </source>
</evidence>
<dbReference type="PROSITE" id="PS50222">
    <property type="entry name" value="EF_HAND_2"/>
    <property type="match status" value="3"/>
</dbReference>
<keyword evidence="5" id="KW-0851">Voltage-gated channel</keyword>
<feature type="transmembrane region" description="Helical" evidence="12">
    <location>
        <begin position="863"/>
        <end position="882"/>
    </location>
</feature>
<dbReference type="VEuPathDB" id="FungiDB:H257_13692"/>
<evidence type="ECO:0000256" key="5">
    <source>
        <dbReference type="ARBA" id="ARBA00022882"/>
    </source>
</evidence>
<dbReference type="PROSITE" id="PS00018">
    <property type="entry name" value="EF_HAND_1"/>
    <property type="match status" value="3"/>
</dbReference>
<keyword evidence="8 12" id="KW-0472">Membrane</keyword>
<evidence type="ECO:0000313" key="14">
    <source>
        <dbReference type="EMBL" id="RQM25465.1"/>
    </source>
</evidence>
<dbReference type="EMBL" id="MZMZ02002515">
    <property type="protein sequence ID" value="RQM25465.1"/>
    <property type="molecule type" value="Genomic_DNA"/>
</dbReference>
<evidence type="ECO:0000256" key="11">
    <source>
        <dbReference type="SAM" id="MobiDB-lite"/>
    </source>
</evidence>
<feature type="transmembrane region" description="Helical" evidence="12">
    <location>
        <begin position="3489"/>
        <end position="3517"/>
    </location>
</feature>
<feature type="transmembrane region" description="Helical" evidence="12">
    <location>
        <begin position="974"/>
        <end position="999"/>
    </location>
</feature>
<feature type="transmembrane region" description="Helical" evidence="12">
    <location>
        <begin position="110"/>
        <end position="133"/>
    </location>
</feature>
<feature type="transmembrane region" description="Helical" evidence="12">
    <location>
        <begin position="2100"/>
        <end position="2121"/>
    </location>
</feature>
<dbReference type="Pfam" id="PF16905">
    <property type="entry name" value="GPHH"/>
    <property type="match status" value="2"/>
</dbReference>
<feature type="transmembrane region" description="Helical" evidence="12">
    <location>
        <begin position="1468"/>
        <end position="1492"/>
    </location>
</feature>
<feature type="transmembrane region" description="Helical" evidence="12">
    <location>
        <begin position="2679"/>
        <end position="2703"/>
    </location>
</feature>
<feature type="transmembrane region" description="Helical" evidence="12">
    <location>
        <begin position="894"/>
        <end position="915"/>
    </location>
</feature>
<feature type="transmembrane region" description="Helical" evidence="12">
    <location>
        <begin position="3373"/>
        <end position="3390"/>
    </location>
</feature>
<feature type="transmembrane region" description="Helical" evidence="12">
    <location>
        <begin position="1634"/>
        <end position="1653"/>
    </location>
</feature>
<dbReference type="VEuPathDB" id="FungiDB:H257_13694"/>
<feature type="transmembrane region" description="Helical" evidence="12">
    <location>
        <begin position="545"/>
        <end position="564"/>
    </location>
</feature>
<dbReference type="Gene3D" id="1.10.287.70">
    <property type="match status" value="11"/>
</dbReference>
<feature type="transmembrane region" description="Helical" evidence="12">
    <location>
        <begin position="1860"/>
        <end position="1885"/>
    </location>
</feature>
<feature type="transmembrane region" description="Helical" evidence="12">
    <location>
        <begin position="2369"/>
        <end position="2392"/>
    </location>
</feature>
<dbReference type="InterPro" id="IPR005821">
    <property type="entry name" value="Ion_trans_dom"/>
</dbReference>
<feature type="transmembrane region" description="Helical" evidence="12">
    <location>
        <begin position="245"/>
        <end position="268"/>
    </location>
</feature>
<feature type="transmembrane region" description="Helical" evidence="12">
    <location>
        <begin position="610"/>
        <end position="629"/>
    </location>
</feature>
<feature type="transmembrane region" description="Helical" evidence="12">
    <location>
        <begin position="3232"/>
        <end position="3251"/>
    </location>
</feature>
<feature type="domain" description="EF-hand" evidence="13">
    <location>
        <begin position="1128"/>
        <end position="1163"/>
    </location>
</feature>
<keyword evidence="4" id="KW-0677">Repeat</keyword>
<feature type="transmembrane region" description="Helical" evidence="12">
    <location>
        <begin position="4198"/>
        <end position="4224"/>
    </location>
</feature>
<comment type="subcellular location">
    <subcellularLocation>
        <location evidence="1">Membrane</location>
        <topology evidence="1">Multi-pass membrane protein</topology>
    </subcellularLocation>
</comment>
<feature type="transmembrane region" description="Helical" evidence="12">
    <location>
        <begin position="4363"/>
        <end position="4384"/>
    </location>
</feature>
<dbReference type="GO" id="GO:0001518">
    <property type="term" value="C:voltage-gated sodium channel complex"/>
    <property type="evidence" value="ECO:0007669"/>
    <property type="project" value="TreeGrafter"/>
</dbReference>
<dbReference type="GO" id="GO:0005509">
    <property type="term" value="F:calcium ion binding"/>
    <property type="evidence" value="ECO:0007669"/>
    <property type="project" value="InterPro"/>
</dbReference>
<feature type="domain" description="EF-hand" evidence="13">
    <location>
        <begin position="2715"/>
        <end position="2750"/>
    </location>
</feature>
<name>A0A3R7ZDC0_APHAT</name>
<dbReference type="GO" id="GO:0022843">
    <property type="term" value="F:voltage-gated monoatomic cation channel activity"/>
    <property type="evidence" value="ECO:0007669"/>
    <property type="project" value="UniProtKB-ARBA"/>
</dbReference>
<dbReference type="InterPro" id="IPR031649">
    <property type="entry name" value="GPHH_dom"/>
</dbReference>
<proteinExistence type="predicted"/>